<organism evidence="1 2">
    <name type="scientific">Francisella noatunensis</name>
    <dbReference type="NCBI Taxonomy" id="657445"/>
    <lineage>
        <taxon>Bacteria</taxon>
        <taxon>Pseudomonadati</taxon>
        <taxon>Pseudomonadota</taxon>
        <taxon>Gammaproteobacteria</taxon>
        <taxon>Thiotrichales</taxon>
        <taxon>Francisellaceae</taxon>
        <taxon>Francisella</taxon>
    </lineage>
</organism>
<dbReference type="PROSITE" id="PS51257">
    <property type="entry name" value="PROKAR_LIPOPROTEIN"/>
    <property type="match status" value="1"/>
</dbReference>
<dbReference type="InterPro" id="IPR021952">
    <property type="entry name" value="Flpp3-like"/>
</dbReference>
<gene>
    <name evidence="1" type="ORF">IB647_01955</name>
</gene>
<name>A0A9Q2KUQ5_9GAMM</name>
<dbReference type="EMBL" id="JACVKN010000036">
    <property type="protein sequence ID" value="MBK2064574.1"/>
    <property type="molecule type" value="Genomic_DNA"/>
</dbReference>
<comment type="caution">
    <text evidence="1">The sequence shown here is derived from an EMBL/GenBank/DDBJ whole genome shotgun (WGS) entry which is preliminary data.</text>
</comment>
<evidence type="ECO:0000313" key="2">
    <source>
        <dbReference type="Proteomes" id="UP000701999"/>
    </source>
</evidence>
<accession>A0A9Q2KUQ5</accession>
<sequence length="143" mass="15552">MKTLKLLTHFILVNLALTSCSNNTDLSKDLSTTGDSIIRLANGTLSAEINNTSLQSVYNATLLALNNNNDKIKTSNMDNNSAEITGTYTVDKGFFNKAGIDNFDINLLKTKNDTVSLFIKMGKFGDQQTSVNLLANIRSNLGL</sequence>
<protein>
    <submittedName>
        <fullName evidence="1">DUF3568 family protein</fullName>
    </submittedName>
</protein>
<keyword evidence="2" id="KW-1185">Reference proteome</keyword>
<dbReference type="Proteomes" id="UP000701999">
    <property type="component" value="Unassembled WGS sequence"/>
</dbReference>
<dbReference type="Pfam" id="PF12092">
    <property type="entry name" value="DUF3568"/>
    <property type="match status" value="1"/>
</dbReference>
<dbReference type="GeneID" id="93255303"/>
<reference evidence="1 2" key="1">
    <citation type="submission" date="2020-09" db="EMBL/GenBank/DDBJ databases">
        <title>Development of specific Francisella tularensis PCR assay based on in-depth characterization of family Francisellaceae.</title>
        <authorList>
            <person name="Ohrman C."/>
            <person name="Sahl J."/>
            <person name="Sjodin A."/>
            <person name="Uneklint I."/>
            <person name="Ballard R."/>
            <person name="Karlsson L."/>
            <person name="Mcdonough R."/>
            <person name="Sundell D."/>
            <person name="Soria K."/>
            <person name="Brindeflk B."/>
            <person name="Vallesi A."/>
            <person name="Ramirez-Paredes J.G."/>
            <person name="Colquhoun D."/>
            <person name="Myrtennas K."/>
            <person name="Birdsell D."/>
            <person name="Johansson A."/>
            <person name="Wagner D."/>
            <person name="Forsman M."/>
        </authorList>
    </citation>
    <scope>NUCLEOTIDE SEQUENCE [LARGE SCALE GENOMIC DNA]</scope>
    <source>
        <strain evidence="1 2">FSC1140</strain>
    </source>
</reference>
<proteinExistence type="predicted"/>
<dbReference type="AlphaFoldDB" id="A0A9Q2KUQ5"/>
<dbReference type="RefSeq" id="WP_159184546.1">
    <property type="nucleotide sequence ID" value="NZ_JACVJL010000064.1"/>
</dbReference>
<evidence type="ECO:0000313" key="1">
    <source>
        <dbReference type="EMBL" id="MBK2064574.1"/>
    </source>
</evidence>